<reference evidence="6" key="1">
    <citation type="submission" date="2023-04" db="EMBL/GenBank/DDBJ databases">
        <title>Chromosome-level genome of Chaenocephalus aceratus.</title>
        <authorList>
            <person name="Park H."/>
        </authorList>
    </citation>
    <scope>NUCLEOTIDE SEQUENCE</scope>
    <source>
        <strain evidence="6">DE</strain>
        <tissue evidence="6">Muscle</tissue>
    </source>
</reference>
<dbReference type="Proteomes" id="UP001228049">
    <property type="component" value="Unassembled WGS sequence"/>
</dbReference>
<evidence type="ECO:0000256" key="3">
    <source>
        <dbReference type="ARBA" id="ARBA00022729"/>
    </source>
</evidence>
<keyword evidence="2" id="KW-0964">Secreted</keyword>
<accession>A0AAD9BVB7</accession>
<keyword evidence="7" id="KW-1185">Reference proteome</keyword>
<keyword evidence="4" id="KW-0325">Glycoprotein</keyword>
<feature type="domain" description="WxxW" evidence="5">
    <location>
        <begin position="36"/>
        <end position="120"/>
    </location>
</feature>
<dbReference type="PANTHER" id="PTHR15031">
    <property type="entry name" value="CARTILAGE INTERMEDIATE LAYER PROTEIN CLIP"/>
    <property type="match status" value="1"/>
</dbReference>
<dbReference type="InterPro" id="IPR025155">
    <property type="entry name" value="WxxW_domain"/>
</dbReference>
<dbReference type="AlphaFoldDB" id="A0AAD9BVB7"/>
<name>A0AAD9BVB7_DISEL</name>
<dbReference type="PANTHER" id="PTHR15031:SF4">
    <property type="entry name" value="CARTILAGE INTERMEDIATE LAYER PROTEIN 1"/>
    <property type="match status" value="1"/>
</dbReference>
<evidence type="ECO:0000313" key="7">
    <source>
        <dbReference type="Proteomes" id="UP001228049"/>
    </source>
</evidence>
<evidence type="ECO:0000313" key="6">
    <source>
        <dbReference type="EMBL" id="KAK1888569.1"/>
    </source>
</evidence>
<evidence type="ECO:0000259" key="5">
    <source>
        <dbReference type="Pfam" id="PF13330"/>
    </source>
</evidence>
<sequence>MPITLPSSKGNPQLSDVEGLGCCDCQYYHIRVNLCWTDWFDRDNPSGSGDWELLSDLRKENPGKICDYPVYMKVVTTDTMTPAISTGENFYIFNPTQGFVCRMKDQKSGECRDYKVRFGCPCKN</sequence>
<dbReference type="Pfam" id="PF13330">
    <property type="entry name" value="Mucin2_WxxW"/>
    <property type="match status" value="1"/>
</dbReference>
<dbReference type="GO" id="GO:0005576">
    <property type="term" value="C:extracellular region"/>
    <property type="evidence" value="ECO:0007669"/>
    <property type="project" value="UniProtKB-SubCell"/>
</dbReference>
<evidence type="ECO:0000256" key="2">
    <source>
        <dbReference type="ARBA" id="ARBA00022525"/>
    </source>
</evidence>
<dbReference type="EMBL" id="JASDAP010000017">
    <property type="protein sequence ID" value="KAK1888569.1"/>
    <property type="molecule type" value="Genomic_DNA"/>
</dbReference>
<proteinExistence type="predicted"/>
<dbReference type="InterPro" id="IPR039675">
    <property type="entry name" value="CILP1/CILP2"/>
</dbReference>
<comment type="subcellular location">
    <subcellularLocation>
        <location evidence="1">Secreted</location>
    </subcellularLocation>
</comment>
<evidence type="ECO:0000256" key="1">
    <source>
        <dbReference type="ARBA" id="ARBA00004613"/>
    </source>
</evidence>
<comment type="caution">
    <text evidence="6">The sequence shown here is derived from an EMBL/GenBank/DDBJ whole genome shotgun (WGS) entry which is preliminary data.</text>
</comment>
<keyword evidence="3" id="KW-0732">Signal</keyword>
<gene>
    <name evidence="6" type="ORF">KUDE01_013249</name>
</gene>
<evidence type="ECO:0000256" key="4">
    <source>
        <dbReference type="ARBA" id="ARBA00023180"/>
    </source>
</evidence>
<organism evidence="6 7">
    <name type="scientific">Dissostichus eleginoides</name>
    <name type="common">Patagonian toothfish</name>
    <name type="synonym">Dissostichus amissus</name>
    <dbReference type="NCBI Taxonomy" id="100907"/>
    <lineage>
        <taxon>Eukaryota</taxon>
        <taxon>Metazoa</taxon>
        <taxon>Chordata</taxon>
        <taxon>Craniata</taxon>
        <taxon>Vertebrata</taxon>
        <taxon>Euteleostomi</taxon>
        <taxon>Actinopterygii</taxon>
        <taxon>Neopterygii</taxon>
        <taxon>Teleostei</taxon>
        <taxon>Neoteleostei</taxon>
        <taxon>Acanthomorphata</taxon>
        <taxon>Eupercaria</taxon>
        <taxon>Perciformes</taxon>
        <taxon>Notothenioidei</taxon>
        <taxon>Nototheniidae</taxon>
        <taxon>Dissostichus</taxon>
    </lineage>
</organism>
<protein>
    <submittedName>
        <fullName evidence="6">Cartilage intermediate layer protein 2</fullName>
    </submittedName>
</protein>